<evidence type="ECO:0000313" key="4">
    <source>
        <dbReference type="Proteomes" id="UP000183995"/>
    </source>
</evidence>
<evidence type="ECO:0000313" key="3">
    <source>
        <dbReference type="EMBL" id="SHI12957.1"/>
    </source>
</evidence>
<dbReference type="AlphaFoldDB" id="A0A1M5YLK1"/>
<dbReference type="SUPFAM" id="SSF51735">
    <property type="entry name" value="NAD(P)-binding Rossmann-fold domains"/>
    <property type="match status" value="1"/>
</dbReference>
<dbReference type="InterPro" id="IPR002347">
    <property type="entry name" value="SDR_fam"/>
</dbReference>
<evidence type="ECO:0000256" key="2">
    <source>
        <dbReference type="ARBA" id="ARBA00023002"/>
    </source>
</evidence>
<dbReference type="EMBL" id="FQXV01000009">
    <property type="protein sequence ID" value="SHI12957.1"/>
    <property type="molecule type" value="Genomic_DNA"/>
</dbReference>
<comment type="similarity">
    <text evidence="1">Belongs to the short-chain dehydrogenases/reductases (SDR) family.</text>
</comment>
<proteinExistence type="inferred from homology"/>
<dbReference type="OrthoDB" id="5786478at2"/>
<accession>A0A1M5YLK1</accession>
<dbReference type="InterPro" id="IPR036291">
    <property type="entry name" value="NAD(P)-bd_dom_sf"/>
</dbReference>
<evidence type="ECO:0000256" key="1">
    <source>
        <dbReference type="ARBA" id="ARBA00006484"/>
    </source>
</evidence>
<keyword evidence="2" id="KW-0560">Oxidoreductase</keyword>
<dbReference type="STRING" id="1123282.SAMN02745823_02638"/>
<dbReference type="Proteomes" id="UP000183995">
    <property type="component" value="Unassembled WGS sequence"/>
</dbReference>
<dbReference type="CDD" id="cd05233">
    <property type="entry name" value="SDR_c"/>
    <property type="match status" value="1"/>
</dbReference>
<dbReference type="GO" id="GO:0016491">
    <property type="term" value="F:oxidoreductase activity"/>
    <property type="evidence" value="ECO:0007669"/>
    <property type="project" value="UniProtKB-KW"/>
</dbReference>
<reference evidence="3 4" key="1">
    <citation type="submission" date="2016-11" db="EMBL/GenBank/DDBJ databases">
        <authorList>
            <person name="Jaros S."/>
            <person name="Januszkiewicz K."/>
            <person name="Wedrychowicz H."/>
        </authorList>
    </citation>
    <scope>NUCLEOTIDE SEQUENCE [LARGE SCALE GENOMIC DNA]</scope>
    <source>
        <strain evidence="3 4">DSM 10068</strain>
    </source>
</reference>
<dbReference type="PANTHER" id="PTHR44196:SF1">
    <property type="entry name" value="DEHYDROGENASE_REDUCTASE SDR FAMILY MEMBER 7B"/>
    <property type="match status" value="1"/>
</dbReference>
<keyword evidence="4" id="KW-1185">Reference proteome</keyword>
<name>A0A1M5YLK1_9FIRM</name>
<organism evidence="3 4">
    <name type="scientific">Sporobacter termitidis DSM 10068</name>
    <dbReference type="NCBI Taxonomy" id="1123282"/>
    <lineage>
        <taxon>Bacteria</taxon>
        <taxon>Bacillati</taxon>
        <taxon>Bacillota</taxon>
        <taxon>Clostridia</taxon>
        <taxon>Eubacteriales</taxon>
        <taxon>Oscillospiraceae</taxon>
        <taxon>Sporobacter</taxon>
    </lineage>
</organism>
<dbReference type="PANTHER" id="PTHR44196">
    <property type="entry name" value="DEHYDROGENASE/REDUCTASE SDR FAMILY MEMBER 7B"/>
    <property type="match status" value="1"/>
</dbReference>
<dbReference type="RefSeq" id="WP_073079777.1">
    <property type="nucleotide sequence ID" value="NZ_FQXV01000009.1"/>
</dbReference>
<dbReference type="GO" id="GO:0016020">
    <property type="term" value="C:membrane"/>
    <property type="evidence" value="ECO:0007669"/>
    <property type="project" value="TreeGrafter"/>
</dbReference>
<dbReference type="Pfam" id="PF00106">
    <property type="entry name" value="adh_short"/>
    <property type="match status" value="1"/>
</dbReference>
<dbReference type="Gene3D" id="3.40.50.720">
    <property type="entry name" value="NAD(P)-binding Rossmann-like Domain"/>
    <property type="match status" value="1"/>
</dbReference>
<sequence length="399" mass="43926">MLIDKSNLKKDSLEGKIVLLTGGGGGIGFEAGRALVRLGAEVILAEIDREKGAGAEKRINAELNTDRAHFFEADLSDEKQLGGLCAFITERFGRLDVLFNNATVTPFGPVGGVAIEEWDKSYAVNLRAPLLLVERFLPEMKKRGAGTIVFVPSSGAAPYMGAYEVFKTAQVELCNTLAAELEDTNIAAYSIGPGLVKTETAQRGIDTVARYMNISTDEFYKMNESKMLDAEAAGTGFAISVALAERYRGQEIGAIQALIDAGVFSGEQEDKGGRDYDAAERAAVPALIGRILATYADQYDGWLKRNIFERQWVLRDFKKTAGRSADDMKNTLEQMAHALERGDFSAPRRFSRDLALLKTYYEHQHKLLQGYEKDPKKLKENSDIITGWVRDLESALSMI</sequence>
<dbReference type="PRINTS" id="PR00081">
    <property type="entry name" value="GDHRDH"/>
</dbReference>
<protein>
    <submittedName>
        <fullName evidence="3">NAD(P)-dependent dehydrogenase, short-chain alcohol dehydrogenase family</fullName>
    </submittedName>
</protein>
<gene>
    <name evidence="3" type="ORF">SAMN02745823_02638</name>
</gene>